<comment type="similarity">
    <text evidence="1">Belongs to the RIPOR family.</text>
</comment>
<feature type="region of interest" description="Disordered" evidence="3">
    <location>
        <begin position="328"/>
        <end position="502"/>
    </location>
</feature>
<keyword evidence="2" id="KW-0175">Coiled coil</keyword>
<reference evidence="6" key="1">
    <citation type="submission" date="2025-08" db="UniProtKB">
        <authorList>
            <consortium name="RefSeq"/>
        </authorList>
    </citation>
    <scope>IDENTIFICATION</scope>
    <source>
        <tissue evidence="6">Sperm</tissue>
    </source>
</reference>
<evidence type="ECO:0000256" key="2">
    <source>
        <dbReference type="SAM" id="Coils"/>
    </source>
</evidence>
<feature type="compositionally biased region" description="Low complexity" evidence="3">
    <location>
        <begin position="421"/>
        <end position="440"/>
    </location>
</feature>
<evidence type="ECO:0000313" key="5">
    <source>
        <dbReference type="Proteomes" id="UP001318040"/>
    </source>
</evidence>
<name>A0AAJ7TBF7_PETMA</name>
<protein>
    <submittedName>
        <fullName evidence="6">Rho family-interacting cell polarization regulator 2-like</fullName>
    </submittedName>
</protein>
<organism evidence="5 6">
    <name type="scientific">Petromyzon marinus</name>
    <name type="common">Sea lamprey</name>
    <dbReference type="NCBI Taxonomy" id="7757"/>
    <lineage>
        <taxon>Eukaryota</taxon>
        <taxon>Metazoa</taxon>
        <taxon>Chordata</taxon>
        <taxon>Craniata</taxon>
        <taxon>Vertebrata</taxon>
        <taxon>Cyclostomata</taxon>
        <taxon>Hyperoartia</taxon>
        <taxon>Petromyzontiformes</taxon>
        <taxon>Petromyzontidae</taxon>
        <taxon>Petromyzon</taxon>
    </lineage>
</organism>
<dbReference type="RefSeq" id="XP_032813527.1">
    <property type="nucleotide sequence ID" value="XM_032957636.1"/>
</dbReference>
<feature type="compositionally biased region" description="Low complexity" evidence="3">
    <location>
        <begin position="385"/>
        <end position="410"/>
    </location>
</feature>
<proteinExistence type="inferred from homology"/>
<feature type="region of interest" description="Disordered" evidence="3">
    <location>
        <begin position="1002"/>
        <end position="1061"/>
    </location>
</feature>
<feature type="region of interest" description="Disordered" evidence="3">
    <location>
        <begin position="1"/>
        <end position="20"/>
    </location>
</feature>
<sequence length="1061" mass="112316">MPRSGLSSRFPSAKSLSSTSGLGASIARSQSFSGFYALNELAMHRSHLAAPCRSPVGLRRVFSSAGKAAGASPACRPQPERVEELYASLKRGLGEYLDSYHSELSTLNAQLTGVKRNSRLGFCYDMEKQIKSVERHMRWLEFHVSKVDELFESYCIQRRLRDGASNMIAAFAASAPSRRARDSLAEVHRTYRHCSEVMCSVENELEAYLGEFHVTMKGLVGFARLCPGDHYEVTLRYGRQRWRLRGRVETEDRQTWDAADTVLLPLLSDLISIKVMELRRLVSHVLVGHVTCDPKELFRVTPQLMAVDINDLGTVKLKLHVKWTPFERSESLPPRGGSTLRLGSSPRGTALGSQHSGSPPDTPLGVGKPFFDGSELGADCSSVFSDSPGSPTPSTSSTPTPATPTSSSTPTPTPVPPPDPATSARLSSTTTTTSSSSSSSPGHGPNRRGHGDSTGPLPAAATRGHAPRPPVERSRGKVNAGDDGEREGGRGASPRHQEDTSCLKPVELDPAENAMSVTRQLVKKLSTVALGTWGARAAAAARGGAGAASCSLGRKPPWAMEPRLEEAVQELSLALGGSAGGGGGLGAAAAAMATAAAAGGARDEGAAELQGLEQELQRLEDLLQERGRGSCSSSVHSLTVEKALGNFDFLHAEGALGGGAGDAGDAAALLEGGLSLSDPDTGLGPSEEGSPVPMTTGDEALDGALMEHLHYCSALLARLERCRELRCPTDWLLLSLAAQAAVLARIADICLRKPASRPARAREALEESGCLEEDLEVWREASQDHDGGGGVASSSSQFLVPAERLEERLSPRVAQWVEKLHPGTTDTVVHVLLASMLDVPQWDGGGRNSCVTLFQFVGWLSREAQGPGVCPSSVIKQHSLNLAQEVSLIEQLQSTQQPDLSPVGGSRHLGETWPGTRTSPPPSAWAVRALARALLDERERVRHVAAETLREAGRGWARDKIVESCVQLLESEDSVDLDAASTALRCLQVLDCNSSLNAVGQEEEMAGATGDNTEPHDASPAADPAACGGHISNGDDDGDVVNDEDLSGSSINGSPLHGTSL</sequence>
<dbReference type="Pfam" id="PF15903">
    <property type="entry name" value="PL48"/>
    <property type="match status" value="1"/>
</dbReference>
<feature type="compositionally biased region" description="Acidic residues" evidence="3">
    <location>
        <begin position="1034"/>
        <end position="1046"/>
    </location>
</feature>
<dbReference type="AlphaFoldDB" id="A0AAJ7TBF7"/>
<dbReference type="PANTHER" id="PTHR15829:SF13">
    <property type="entry name" value="FAM65 N-TERMINAL DOMAIN-CONTAINING PROTEIN"/>
    <property type="match status" value="1"/>
</dbReference>
<evidence type="ECO:0000256" key="3">
    <source>
        <dbReference type="SAM" id="MobiDB-lite"/>
    </source>
</evidence>
<feature type="compositionally biased region" description="Polar residues" evidence="3">
    <location>
        <begin position="1047"/>
        <end position="1061"/>
    </location>
</feature>
<dbReference type="PANTHER" id="PTHR15829">
    <property type="entry name" value="PROTEIN KINASE PKN/PRK1, EFFECTOR"/>
    <property type="match status" value="1"/>
</dbReference>
<feature type="domain" description="FAM65 N-terminal" evidence="4">
    <location>
        <begin position="26"/>
        <end position="368"/>
    </location>
</feature>
<dbReference type="InterPro" id="IPR026136">
    <property type="entry name" value="RIPOR3"/>
</dbReference>
<evidence type="ECO:0000313" key="6">
    <source>
        <dbReference type="RefSeq" id="XP_032813527.1"/>
    </source>
</evidence>
<accession>A0AAJ7TBF7</accession>
<feature type="compositionally biased region" description="Pro residues" evidence="3">
    <location>
        <begin position="411"/>
        <end position="420"/>
    </location>
</feature>
<evidence type="ECO:0000259" key="4">
    <source>
        <dbReference type="Pfam" id="PF15903"/>
    </source>
</evidence>
<evidence type="ECO:0000256" key="1">
    <source>
        <dbReference type="ARBA" id="ARBA00005744"/>
    </source>
</evidence>
<dbReference type="KEGG" id="pmrn:116944157"/>
<keyword evidence="5" id="KW-1185">Reference proteome</keyword>
<gene>
    <name evidence="6" type="primary">LOC116944157</name>
</gene>
<dbReference type="Proteomes" id="UP001318040">
    <property type="component" value="Chromosome 20"/>
</dbReference>
<feature type="coiled-coil region" evidence="2">
    <location>
        <begin position="602"/>
        <end position="629"/>
    </location>
</feature>
<dbReference type="InterPro" id="IPR031780">
    <property type="entry name" value="FAM65_N"/>
</dbReference>